<proteinExistence type="predicted"/>
<evidence type="ECO:0008006" key="3">
    <source>
        <dbReference type="Google" id="ProtNLM"/>
    </source>
</evidence>
<evidence type="ECO:0000313" key="1">
    <source>
        <dbReference type="EMBL" id="TFH89513.1"/>
    </source>
</evidence>
<dbReference type="OrthoDB" id="5734488at2"/>
<protein>
    <recommendedName>
        <fullName evidence="3">Nuclear transport factor 2 family protein</fullName>
    </recommendedName>
</protein>
<evidence type="ECO:0000313" key="2">
    <source>
        <dbReference type="Proteomes" id="UP000297753"/>
    </source>
</evidence>
<organism evidence="1 2">
    <name type="scientific">Vibrio ouci</name>
    <dbReference type="NCBI Taxonomy" id="2499078"/>
    <lineage>
        <taxon>Bacteria</taxon>
        <taxon>Pseudomonadati</taxon>
        <taxon>Pseudomonadota</taxon>
        <taxon>Gammaproteobacteria</taxon>
        <taxon>Vibrionales</taxon>
        <taxon>Vibrionaceae</taxon>
        <taxon>Vibrio</taxon>
    </lineage>
</organism>
<sequence length="116" mass="13818">MEMTQYSDEQLWEIGNGLMDNLMQASTEIDHQRHVQDFTQRLSDIVHPEYFERVVKKYQQEKGLFTERTPVEIFRRENSIAFVWKQGFSIAKGEFVAEMVMMRIDGRWLVDHAAVF</sequence>
<keyword evidence="2" id="KW-1185">Reference proteome</keyword>
<name>A0A4Y8WA77_9VIBR</name>
<comment type="caution">
    <text evidence="1">The sequence shown here is derived from an EMBL/GenBank/DDBJ whole genome shotgun (WGS) entry which is preliminary data.</text>
</comment>
<dbReference type="Proteomes" id="UP000297753">
    <property type="component" value="Unassembled WGS sequence"/>
</dbReference>
<accession>A0A4Y8WA77</accession>
<dbReference type="RefSeq" id="WP_134837325.1">
    <property type="nucleotide sequence ID" value="NZ_SATR01000061.1"/>
</dbReference>
<gene>
    <name evidence="1" type="ORF">ELS82_21785</name>
</gene>
<dbReference type="EMBL" id="SATR01000061">
    <property type="protein sequence ID" value="TFH89513.1"/>
    <property type="molecule type" value="Genomic_DNA"/>
</dbReference>
<reference evidence="1 2" key="1">
    <citation type="submission" date="2019-01" db="EMBL/GenBank/DDBJ databases">
        <title>Vibrio BEI176 sp. nov, a marine bacterium isolated from China: eastern marignal seas.</title>
        <authorList>
            <person name="Li B."/>
        </authorList>
    </citation>
    <scope>NUCLEOTIDE SEQUENCE [LARGE SCALE GENOMIC DNA]</scope>
    <source>
        <strain evidence="1 2">BEI176</strain>
    </source>
</reference>
<dbReference type="AlphaFoldDB" id="A0A4Y8WA77"/>